<evidence type="ECO:0000259" key="3">
    <source>
        <dbReference type="PROSITE" id="PS50158"/>
    </source>
</evidence>
<feature type="region of interest" description="Disordered" evidence="2">
    <location>
        <begin position="75"/>
        <end position="123"/>
    </location>
</feature>
<dbReference type="SUPFAM" id="SSF57756">
    <property type="entry name" value="Retrovirus zinc finger-like domains"/>
    <property type="match status" value="1"/>
</dbReference>
<keyword evidence="1" id="KW-0863">Zinc-finger</keyword>
<accession>A0AAW2DZC7</accession>
<organism evidence="4 5">
    <name type="scientific">Lithocarpus litseifolius</name>
    <dbReference type="NCBI Taxonomy" id="425828"/>
    <lineage>
        <taxon>Eukaryota</taxon>
        <taxon>Viridiplantae</taxon>
        <taxon>Streptophyta</taxon>
        <taxon>Embryophyta</taxon>
        <taxon>Tracheophyta</taxon>
        <taxon>Spermatophyta</taxon>
        <taxon>Magnoliopsida</taxon>
        <taxon>eudicotyledons</taxon>
        <taxon>Gunneridae</taxon>
        <taxon>Pentapetalae</taxon>
        <taxon>rosids</taxon>
        <taxon>fabids</taxon>
        <taxon>Fagales</taxon>
        <taxon>Fagaceae</taxon>
        <taxon>Lithocarpus</taxon>
    </lineage>
</organism>
<reference evidence="4 5" key="1">
    <citation type="submission" date="2024-01" db="EMBL/GenBank/DDBJ databases">
        <title>A telomere-to-telomere, gap-free genome of sweet tea (Lithocarpus litseifolius).</title>
        <authorList>
            <person name="Zhou J."/>
        </authorList>
    </citation>
    <scope>NUCLEOTIDE SEQUENCE [LARGE SCALE GENOMIC DNA]</scope>
    <source>
        <strain evidence="4">Zhou-2022a</strain>
        <tissue evidence="4">Leaf</tissue>
    </source>
</reference>
<feature type="compositionally biased region" description="Polar residues" evidence="2">
    <location>
        <begin position="84"/>
        <end position="93"/>
    </location>
</feature>
<protein>
    <recommendedName>
        <fullName evidence="3">CCHC-type domain-containing protein</fullName>
    </recommendedName>
</protein>
<keyword evidence="1" id="KW-0479">Metal-binding</keyword>
<dbReference type="InterPro" id="IPR025836">
    <property type="entry name" value="Zn_knuckle_CX2CX4HX4C"/>
</dbReference>
<dbReference type="Pfam" id="PF14392">
    <property type="entry name" value="zf-CCHC_4"/>
    <property type="match status" value="1"/>
</dbReference>
<evidence type="ECO:0000313" key="4">
    <source>
        <dbReference type="EMBL" id="KAL0014799.1"/>
    </source>
</evidence>
<evidence type="ECO:0000256" key="1">
    <source>
        <dbReference type="PROSITE-ProRule" id="PRU00047"/>
    </source>
</evidence>
<dbReference type="Proteomes" id="UP001459277">
    <property type="component" value="Unassembled WGS sequence"/>
</dbReference>
<sequence>MESEVWNNGPWCFDNHLLALRRWEKGMSVRYERLVGWCFNCGRIGHDRKECPSPVNAEDGERPYGEWHKARIKGRSVEAERAQNHPNQSQQTPPAKPRNRETNGTRNRNAYGTRNQNFAEKQRRKCQPSFCATSIM</sequence>
<feature type="compositionally biased region" description="Polar residues" evidence="2">
    <location>
        <begin position="110"/>
        <end position="119"/>
    </location>
</feature>
<dbReference type="InterPro" id="IPR001878">
    <property type="entry name" value="Znf_CCHC"/>
</dbReference>
<comment type="caution">
    <text evidence="4">The sequence shown here is derived from an EMBL/GenBank/DDBJ whole genome shotgun (WGS) entry which is preliminary data.</text>
</comment>
<dbReference type="AlphaFoldDB" id="A0AAW2DZC7"/>
<name>A0AAW2DZC7_9ROSI</name>
<dbReference type="EMBL" id="JAZDWU010000001">
    <property type="protein sequence ID" value="KAL0014799.1"/>
    <property type="molecule type" value="Genomic_DNA"/>
</dbReference>
<feature type="domain" description="CCHC-type" evidence="3">
    <location>
        <begin position="38"/>
        <end position="53"/>
    </location>
</feature>
<evidence type="ECO:0000313" key="5">
    <source>
        <dbReference type="Proteomes" id="UP001459277"/>
    </source>
</evidence>
<dbReference type="PROSITE" id="PS50158">
    <property type="entry name" value="ZF_CCHC"/>
    <property type="match status" value="1"/>
</dbReference>
<dbReference type="GO" id="GO:0008270">
    <property type="term" value="F:zinc ion binding"/>
    <property type="evidence" value="ECO:0007669"/>
    <property type="project" value="UniProtKB-KW"/>
</dbReference>
<keyword evidence="5" id="KW-1185">Reference proteome</keyword>
<gene>
    <name evidence="4" type="ORF">SO802_001868</name>
</gene>
<dbReference type="InterPro" id="IPR036875">
    <property type="entry name" value="Znf_CCHC_sf"/>
</dbReference>
<keyword evidence="1" id="KW-0862">Zinc</keyword>
<evidence type="ECO:0000256" key="2">
    <source>
        <dbReference type="SAM" id="MobiDB-lite"/>
    </source>
</evidence>
<dbReference type="GO" id="GO:0003676">
    <property type="term" value="F:nucleic acid binding"/>
    <property type="evidence" value="ECO:0007669"/>
    <property type="project" value="InterPro"/>
</dbReference>
<proteinExistence type="predicted"/>